<dbReference type="PROSITE" id="PS50043">
    <property type="entry name" value="HTH_LUXR_2"/>
    <property type="match status" value="1"/>
</dbReference>
<dbReference type="SMART" id="SM00382">
    <property type="entry name" value="AAA"/>
    <property type="match status" value="1"/>
</dbReference>
<dbReference type="EMBL" id="BAAANL010000001">
    <property type="protein sequence ID" value="GAA1850719.1"/>
    <property type="molecule type" value="Genomic_DNA"/>
</dbReference>
<comment type="caution">
    <text evidence="2">The sequence shown here is derived from an EMBL/GenBank/DDBJ whole genome shotgun (WGS) entry which is preliminary data.</text>
</comment>
<accession>A0ABN2N3A7</accession>
<dbReference type="InterPro" id="IPR000792">
    <property type="entry name" value="Tscrpt_reg_LuxR_C"/>
</dbReference>
<sequence length="809" mass="85207">MPDAEMRQPVAMTAENVRDYALHGRDREIRTIAGMAAEFDPRTLLVVGPSGAGKTSTVMHALRSLGPGVPVLRVARIWSRRPHARFLGAAERADLSGLLTDGDDAGRSAATGFFQSVTATFGGKVPHVVFVDDAGVLTEEKLAWLQRLADEAFALDCRLVVAAEDLPAGALHEDLDILRLGPLAGPALSQFLVDALGLAIAADVVERITWWSAGNPRLAHELAQELSVAQLRGGAIWHGPGVVGPAARRAYRHVLEQVDEPAGELLASFVLRGVPGSSLGEEPWDGVAGLGEDPSLRELARQGLTAARDGLWFVRHPLVALLCAERSGLDQPAARAAAGASEAMLRGLHMQELSTVLRSGPLSAACPKVRALAFGVSALIGQTWGIPRATDASGCADWADHVWWRGAGGPAGPGAQARSAGARLLAAALAVEADGVVRDPVRLRADLDEVAVTPGQHWLGLHLQTRMRLMLGDVSAARALVAAHADDAVLGAAEQVARSVSAALVGAVEGQFQDVRRQLQAVRLLRPGCDAWLVLRGLAALSDAAIDGRVPDVGVPDAPGNWSSRAAAEFAADVGGAHLLLGRAREAVSLLAVSTEQCTWPYQCPVMVRADLVDAAVSAGEIQALPTVPGDDAVRVCGTTSPDLRAAASRGSALLADGDDALAAFDEAVRRSTPPASIRQHVRTLVAYGRFRAARGDSGIAVAAFDRARTLAQLAGLAGWTRGIDAAQTASGGAVASNRWDGLRRDERTMVRLALKGATNSKIAESVFVSERTVVNRLRQVYHRLGIRDRRDLIRLAEECPPQWAAAEV</sequence>
<dbReference type="Pfam" id="PF00196">
    <property type="entry name" value="GerE"/>
    <property type="match status" value="1"/>
</dbReference>
<dbReference type="InterPro" id="IPR036388">
    <property type="entry name" value="WH-like_DNA-bd_sf"/>
</dbReference>
<dbReference type="Pfam" id="PF13191">
    <property type="entry name" value="AAA_16"/>
    <property type="match status" value="1"/>
</dbReference>
<dbReference type="InterPro" id="IPR027417">
    <property type="entry name" value="P-loop_NTPase"/>
</dbReference>
<gene>
    <name evidence="2" type="ORF">GCM10009751_03940</name>
</gene>
<dbReference type="CDD" id="cd06170">
    <property type="entry name" value="LuxR_C_like"/>
    <property type="match status" value="1"/>
</dbReference>
<dbReference type="Proteomes" id="UP001501094">
    <property type="component" value="Unassembled WGS sequence"/>
</dbReference>
<dbReference type="InterPro" id="IPR016032">
    <property type="entry name" value="Sig_transdc_resp-reg_C-effctor"/>
</dbReference>
<reference evidence="2 3" key="1">
    <citation type="journal article" date="2019" name="Int. J. Syst. Evol. Microbiol.">
        <title>The Global Catalogue of Microorganisms (GCM) 10K type strain sequencing project: providing services to taxonomists for standard genome sequencing and annotation.</title>
        <authorList>
            <consortium name="The Broad Institute Genomics Platform"/>
            <consortium name="The Broad Institute Genome Sequencing Center for Infectious Disease"/>
            <person name="Wu L."/>
            <person name="Ma J."/>
        </authorList>
    </citation>
    <scope>NUCLEOTIDE SEQUENCE [LARGE SCALE GENOMIC DNA]</scope>
    <source>
        <strain evidence="2 3">JCM 14326</strain>
    </source>
</reference>
<evidence type="ECO:0000259" key="1">
    <source>
        <dbReference type="PROSITE" id="PS50043"/>
    </source>
</evidence>
<name>A0ABN2N3A7_9MICO</name>
<dbReference type="SUPFAM" id="SSF46894">
    <property type="entry name" value="C-terminal effector domain of the bipartite response regulators"/>
    <property type="match status" value="1"/>
</dbReference>
<evidence type="ECO:0000313" key="2">
    <source>
        <dbReference type="EMBL" id="GAA1850719.1"/>
    </source>
</evidence>
<protein>
    <recommendedName>
        <fullName evidence="1">HTH luxR-type domain-containing protein</fullName>
    </recommendedName>
</protein>
<dbReference type="Gene3D" id="1.10.10.10">
    <property type="entry name" value="Winged helix-like DNA-binding domain superfamily/Winged helix DNA-binding domain"/>
    <property type="match status" value="1"/>
</dbReference>
<evidence type="ECO:0000313" key="3">
    <source>
        <dbReference type="Proteomes" id="UP001501094"/>
    </source>
</evidence>
<dbReference type="SMART" id="SM00421">
    <property type="entry name" value="HTH_LUXR"/>
    <property type="match status" value="1"/>
</dbReference>
<dbReference type="CDD" id="cd00009">
    <property type="entry name" value="AAA"/>
    <property type="match status" value="1"/>
</dbReference>
<feature type="domain" description="HTH luxR-type" evidence="1">
    <location>
        <begin position="736"/>
        <end position="801"/>
    </location>
</feature>
<proteinExistence type="predicted"/>
<keyword evidence="3" id="KW-1185">Reference proteome</keyword>
<dbReference type="Gene3D" id="3.40.50.300">
    <property type="entry name" value="P-loop containing nucleotide triphosphate hydrolases"/>
    <property type="match status" value="1"/>
</dbReference>
<dbReference type="SUPFAM" id="SSF52540">
    <property type="entry name" value="P-loop containing nucleoside triphosphate hydrolases"/>
    <property type="match status" value="1"/>
</dbReference>
<dbReference type="InterPro" id="IPR003593">
    <property type="entry name" value="AAA+_ATPase"/>
</dbReference>
<dbReference type="InterPro" id="IPR041664">
    <property type="entry name" value="AAA_16"/>
</dbReference>
<organism evidence="2 3">
    <name type="scientific">Myceligenerans crystallogenes</name>
    <dbReference type="NCBI Taxonomy" id="316335"/>
    <lineage>
        <taxon>Bacteria</taxon>
        <taxon>Bacillati</taxon>
        <taxon>Actinomycetota</taxon>
        <taxon>Actinomycetes</taxon>
        <taxon>Micrococcales</taxon>
        <taxon>Promicromonosporaceae</taxon>
        <taxon>Myceligenerans</taxon>
    </lineage>
</organism>